<evidence type="ECO:0000313" key="5">
    <source>
        <dbReference type="Proteomes" id="UP000526033"/>
    </source>
</evidence>
<dbReference type="PANTHER" id="PTHR43877:SF2">
    <property type="entry name" value="AMINOALKYLPHOSPHONATE N-ACETYLTRANSFERASE-RELATED"/>
    <property type="match status" value="1"/>
</dbReference>
<dbReference type="SUPFAM" id="SSF55729">
    <property type="entry name" value="Acyl-CoA N-acyltransferases (Nat)"/>
    <property type="match status" value="1"/>
</dbReference>
<comment type="caution">
    <text evidence="4">The sequence shown here is derived from an EMBL/GenBank/DDBJ whole genome shotgun (WGS) entry which is preliminary data.</text>
</comment>
<evidence type="ECO:0000256" key="2">
    <source>
        <dbReference type="ARBA" id="ARBA00023315"/>
    </source>
</evidence>
<organism evidence="4 5">
    <name type="scientific">candidate division WWE3 bacterium</name>
    <dbReference type="NCBI Taxonomy" id="2053526"/>
    <lineage>
        <taxon>Bacteria</taxon>
        <taxon>Katanobacteria</taxon>
    </lineage>
</organism>
<dbReference type="CDD" id="cd04301">
    <property type="entry name" value="NAT_SF"/>
    <property type="match status" value="1"/>
</dbReference>
<dbReference type="AlphaFoldDB" id="A0A7X9DK41"/>
<reference evidence="4 5" key="1">
    <citation type="journal article" date="2020" name="Biotechnol. Biofuels">
        <title>New insights from the biogas microbiome by comprehensive genome-resolved metagenomics of nearly 1600 species originating from multiple anaerobic digesters.</title>
        <authorList>
            <person name="Campanaro S."/>
            <person name="Treu L."/>
            <person name="Rodriguez-R L.M."/>
            <person name="Kovalovszki A."/>
            <person name="Ziels R.M."/>
            <person name="Maus I."/>
            <person name="Zhu X."/>
            <person name="Kougias P.G."/>
            <person name="Basile A."/>
            <person name="Luo G."/>
            <person name="Schluter A."/>
            <person name="Konstantinidis K.T."/>
            <person name="Angelidaki I."/>
        </authorList>
    </citation>
    <scope>NUCLEOTIDE SEQUENCE [LARGE SCALE GENOMIC DNA]</scope>
    <source>
        <strain evidence="4">AS27yjCOA_165</strain>
    </source>
</reference>
<dbReference type="Proteomes" id="UP000526033">
    <property type="component" value="Unassembled WGS sequence"/>
</dbReference>
<dbReference type="GO" id="GO:0016747">
    <property type="term" value="F:acyltransferase activity, transferring groups other than amino-acyl groups"/>
    <property type="evidence" value="ECO:0007669"/>
    <property type="project" value="InterPro"/>
</dbReference>
<proteinExistence type="predicted"/>
<protein>
    <submittedName>
        <fullName evidence="4">GNAT family N-acetyltransferase</fullName>
    </submittedName>
</protein>
<gene>
    <name evidence="4" type="ORF">GYA27_00675</name>
</gene>
<name>A0A7X9DK41_UNCKA</name>
<evidence type="ECO:0000259" key="3">
    <source>
        <dbReference type="PROSITE" id="PS51186"/>
    </source>
</evidence>
<sequence>MDTVIIREARLEDLDKVFALVNELENFSLDKKQFTSTYKANLGNPSISYLVATFDMEVVGFVGLYISGLLHHAGKVAQIQELVVNPKFRSQGIGKKLFLEAEKIAKQNCGLIELTSNINRERAHKFYTDKMGMKMTSYKFIKLL</sequence>
<feature type="domain" description="N-acetyltransferase" evidence="3">
    <location>
        <begin position="4"/>
        <end position="144"/>
    </location>
</feature>
<dbReference type="Gene3D" id="3.40.630.30">
    <property type="match status" value="1"/>
</dbReference>
<keyword evidence="1 4" id="KW-0808">Transferase</keyword>
<dbReference type="EMBL" id="JAAZNL010000005">
    <property type="protein sequence ID" value="NMB69704.1"/>
    <property type="molecule type" value="Genomic_DNA"/>
</dbReference>
<accession>A0A7X9DK41</accession>
<dbReference type="PANTHER" id="PTHR43877">
    <property type="entry name" value="AMINOALKYLPHOSPHONATE N-ACETYLTRANSFERASE-RELATED-RELATED"/>
    <property type="match status" value="1"/>
</dbReference>
<dbReference type="PROSITE" id="PS51186">
    <property type="entry name" value="GNAT"/>
    <property type="match status" value="1"/>
</dbReference>
<dbReference type="InterPro" id="IPR016181">
    <property type="entry name" value="Acyl_CoA_acyltransferase"/>
</dbReference>
<evidence type="ECO:0000256" key="1">
    <source>
        <dbReference type="ARBA" id="ARBA00022679"/>
    </source>
</evidence>
<evidence type="ECO:0000313" key="4">
    <source>
        <dbReference type="EMBL" id="NMB69704.1"/>
    </source>
</evidence>
<dbReference type="InterPro" id="IPR000182">
    <property type="entry name" value="GNAT_dom"/>
</dbReference>
<dbReference type="InterPro" id="IPR050832">
    <property type="entry name" value="Bact_Acetyltransf"/>
</dbReference>
<dbReference type="Pfam" id="PF00583">
    <property type="entry name" value="Acetyltransf_1"/>
    <property type="match status" value="1"/>
</dbReference>
<keyword evidence="2" id="KW-0012">Acyltransferase</keyword>